<reference evidence="4" key="1">
    <citation type="submission" date="2016-06" db="UniProtKB">
        <authorList>
            <consortium name="WormBaseParasite"/>
        </authorList>
    </citation>
    <scope>IDENTIFICATION</scope>
</reference>
<feature type="domain" description="BACK" evidence="1">
    <location>
        <begin position="38"/>
        <end position="95"/>
    </location>
</feature>
<keyword evidence="3" id="KW-1185">Reference proteome</keyword>
<proteinExistence type="predicted"/>
<dbReference type="Gene3D" id="1.25.40.420">
    <property type="match status" value="1"/>
</dbReference>
<gene>
    <name evidence="2" type="ORF">NOO_LOCUS8309</name>
</gene>
<dbReference type="Pfam" id="PF07707">
    <property type="entry name" value="BACK"/>
    <property type="match status" value="1"/>
</dbReference>
<evidence type="ECO:0000313" key="4">
    <source>
        <dbReference type="WBParaSite" id="nOo.2.0.1.t08309-RA"/>
    </source>
</evidence>
<dbReference type="WBParaSite" id="nOo.2.0.1.t08309-RA">
    <property type="protein sequence ID" value="nOo.2.0.1.t08309-RA"/>
    <property type="gene ID" value="nOo.2.0.1.g08309"/>
</dbReference>
<dbReference type="EMBL" id="UYRW01003407">
    <property type="protein sequence ID" value="VDK88929.1"/>
    <property type="molecule type" value="Genomic_DNA"/>
</dbReference>
<accession>A0A182EJM4</accession>
<evidence type="ECO:0000313" key="2">
    <source>
        <dbReference type="EMBL" id="VDK88929.1"/>
    </source>
</evidence>
<dbReference type="Proteomes" id="UP000271087">
    <property type="component" value="Unassembled WGS sequence"/>
</dbReference>
<sequence>MKTMVLVELASQKTDALIQALIIVGSERSIFGGLMARQKIERIAAAKFQDIVQHKLFGSIPPIIFANIISRCDLHIEKEIDVVDAGITWICQQEKSLISSALLIPFIMTTLSSTFSRRCCVIKEHIDKGMIRCGVPKPSDDATVDLRKLPLSGKFSIKQRMFP</sequence>
<reference evidence="2 3" key="2">
    <citation type="submission" date="2018-08" db="EMBL/GenBank/DDBJ databases">
        <authorList>
            <person name="Laetsch R D."/>
            <person name="Stevens L."/>
            <person name="Kumar S."/>
            <person name="Blaxter L. M."/>
        </authorList>
    </citation>
    <scope>NUCLEOTIDE SEQUENCE [LARGE SCALE GENOMIC DNA]</scope>
</reference>
<organism evidence="4">
    <name type="scientific">Onchocerca ochengi</name>
    <name type="common">Filarial nematode worm</name>
    <dbReference type="NCBI Taxonomy" id="42157"/>
    <lineage>
        <taxon>Eukaryota</taxon>
        <taxon>Metazoa</taxon>
        <taxon>Ecdysozoa</taxon>
        <taxon>Nematoda</taxon>
        <taxon>Chromadorea</taxon>
        <taxon>Rhabditida</taxon>
        <taxon>Spirurina</taxon>
        <taxon>Spiruromorpha</taxon>
        <taxon>Filarioidea</taxon>
        <taxon>Onchocercidae</taxon>
        <taxon>Onchocerca</taxon>
    </lineage>
</organism>
<dbReference type="AlphaFoldDB" id="A0A182EJM4"/>
<dbReference type="OrthoDB" id="5844508at2759"/>
<evidence type="ECO:0000313" key="3">
    <source>
        <dbReference type="Proteomes" id="UP000271087"/>
    </source>
</evidence>
<protein>
    <submittedName>
        <fullName evidence="4">BACK domain-containing protein</fullName>
    </submittedName>
</protein>
<evidence type="ECO:0000259" key="1">
    <source>
        <dbReference type="Pfam" id="PF07707"/>
    </source>
</evidence>
<name>A0A182EJM4_ONCOC</name>
<dbReference type="InterPro" id="IPR011705">
    <property type="entry name" value="BACK"/>
</dbReference>